<evidence type="ECO:0000313" key="3">
    <source>
        <dbReference type="Proteomes" id="UP000177124"/>
    </source>
</evidence>
<dbReference type="InterPro" id="IPR002716">
    <property type="entry name" value="PIN_dom"/>
</dbReference>
<evidence type="ECO:0000313" key="2">
    <source>
        <dbReference type="EMBL" id="OGD91180.1"/>
    </source>
</evidence>
<dbReference type="Gene3D" id="3.40.50.1010">
    <property type="entry name" value="5'-nuclease"/>
    <property type="match status" value="1"/>
</dbReference>
<dbReference type="InterPro" id="IPR039018">
    <property type="entry name" value="VapC20-like"/>
</dbReference>
<reference evidence="2 3" key="1">
    <citation type="journal article" date="2016" name="Nat. Commun.">
        <title>Thousands of microbial genomes shed light on interconnected biogeochemical processes in an aquifer system.</title>
        <authorList>
            <person name="Anantharaman K."/>
            <person name="Brown C.T."/>
            <person name="Hug L.A."/>
            <person name="Sharon I."/>
            <person name="Castelle C.J."/>
            <person name="Probst A.J."/>
            <person name="Thomas B.C."/>
            <person name="Singh A."/>
            <person name="Wilkins M.J."/>
            <person name="Karaoz U."/>
            <person name="Brodie E.L."/>
            <person name="Williams K.H."/>
            <person name="Hubbard S.S."/>
            <person name="Banfield J.F."/>
        </authorList>
    </citation>
    <scope>NUCLEOTIDE SEQUENCE [LARGE SCALE GENOMIC DNA]</scope>
</reference>
<organism evidence="2 3">
    <name type="scientific">Candidatus Curtissbacteria bacterium RIFCSPHIGHO2_02_FULL_42_15</name>
    <dbReference type="NCBI Taxonomy" id="1797716"/>
    <lineage>
        <taxon>Bacteria</taxon>
        <taxon>Candidatus Curtissiibacteriota</taxon>
    </lineage>
</organism>
<evidence type="ECO:0000259" key="1">
    <source>
        <dbReference type="Pfam" id="PF01850"/>
    </source>
</evidence>
<comment type="caution">
    <text evidence="2">The sequence shown here is derived from an EMBL/GenBank/DDBJ whole genome shotgun (WGS) entry which is preliminary data.</text>
</comment>
<dbReference type="SUPFAM" id="SSF88723">
    <property type="entry name" value="PIN domain-like"/>
    <property type="match status" value="1"/>
</dbReference>
<name>A0A1F5GH46_9BACT</name>
<protein>
    <recommendedName>
        <fullName evidence="1">PIN domain-containing protein</fullName>
    </recommendedName>
</protein>
<sequence length="145" mass="16452">MNKPIILDTSAFISLGNIDDSNYEKARSIGKNIEEKRLNIVVPGEIFTEIINVVGRKIGHKAAILQSEKILKSESFTISETTHQIRMDALEKFTRQPKSVSYTDCIVMAFADEYETKEIFGFDGAFRKNGYVRFGIDKDKTVLPR</sequence>
<feature type="domain" description="PIN" evidence="1">
    <location>
        <begin position="5"/>
        <end position="128"/>
    </location>
</feature>
<gene>
    <name evidence="2" type="ORF">A3D07_04580</name>
</gene>
<accession>A0A1F5GH46</accession>
<dbReference type="AlphaFoldDB" id="A0A1F5GH46"/>
<dbReference type="PANTHER" id="PTHR42188">
    <property type="entry name" value="23S RRNA-SPECIFIC ENDONUCLEASE VAPC20"/>
    <property type="match status" value="1"/>
</dbReference>
<dbReference type="InterPro" id="IPR029060">
    <property type="entry name" value="PIN-like_dom_sf"/>
</dbReference>
<dbReference type="GO" id="GO:0004521">
    <property type="term" value="F:RNA endonuclease activity"/>
    <property type="evidence" value="ECO:0007669"/>
    <property type="project" value="InterPro"/>
</dbReference>
<dbReference type="PANTHER" id="PTHR42188:SF1">
    <property type="entry name" value="23S RRNA-SPECIFIC ENDONUCLEASE VAPC20"/>
    <property type="match status" value="1"/>
</dbReference>
<dbReference type="EMBL" id="MFBF01000024">
    <property type="protein sequence ID" value="OGD91180.1"/>
    <property type="molecule type" value="Genomic_DNA"/>
</dbReference>
<proteinExistence type="predicted"/>
<dbReference type="GO" id="GO:0016075">
    <property type="term" value="P:rRNA catabolic process"/>
    <property type="evidence" value="ECO:0007669"/>
    <property type="project" value="TreeGrafter"/>
</dbReference>
<dbReference type="Proteomes" id="UP000177124">
    <property type="component" value="Unassembled WGS sequence"/>
</dbReference>
<dbReference type="STRING" id="1797716.A3D07_04580"/>
<dbReference type="Pfam" id="PF01850">
    <property type="entry name" value="PIN"/>
    <property type="match status" value="1"/>
</dbReference>